<dbReference type="Proteomes" id="UP001642483">
    <property type="component" value="Unassembled WGS sequence"/>
</dbReference>
<gene>
    <name evidence="3" type="ORF">CVLEPA_LOCUS6227</name>
</gene>
<protein>
    <recommendedName>
        <fullName evidence="1">SPRY domain-containing protein 7</fullName>
    </recommendedName>
</protein>
<dbReference type="InterPro" id="IPR043136">
    <property type="entry name" value="B30.2/SPRY_sf"/>
</dbReference>
<dbReference type="SMART" id="SM00449">
    <property type="entry name" value="SPRY"/>
    <property type="match status" value="1"/>
</dbReference>
<dbReference type="PANTHER" id="PTHR20951:SF2">
    <property type="entry name" value="SPRY DOMAIN-CONTAINING PROTEIN 7"/>
    <property type="match status" value="1"/>
</dbReference>
<dbReference type="InterPro" id="IPR001870">
    <property type="entry name" value="B30.2/SPRY"/>
</dbReference>
<dbReference type="CDD" id="cd12880">
    <property type="entry name" value="SPRYD7"/>
    <property type="match status" value="1"/>
</dbReference>
<accession>A0ABP0FEU5</accession>
<comment type="caution">
    <text evidence="3">The sequence shown here is derived from an EMBL/GenBank/DDBJ whole genome shotgun (WGS) entry which is preliminary data.</text>
</comment>
<evidence type="ECO:0000259" key="2">
    <source>
        <dbReference type="PROSITE" id="PS50188"/>
    </source>
</evidence>
<keyword evidence="4" id="KW-1185">Reference proteome</keyword>
<dbReference type="PANTHER" id="PTHR20951">
    <property type="entry name" value="C13ORF1 PROTEIN-RELATED"/>
    <property type="match status" value="1"/>
</dbReference>
<reference evidence="3 4" key="1">
    <citation type="submission" date="2024-02" db="EMBL/GenBank/DDBJ databases">
        <authorList>
            <person name="Daric V."/>
            <person name="Darras S."/>
        </authorList>
    </citation>
    <scope>NUCLEOTIDE SEQUENCE [LARGE SCALE GENOMIC DNA]</scope>
</reference>
<name>A0ABP0FEU5_CLALP</name>
<dbReference type="Gene3D" id="2.60.120.920">
    <property type="match status" value="1"/>
</dbReference>
<dbReference type="InterPro" id="IPR035766">
    <property type="entry name" value="SPRYD7"/>
</dbReference>
<proteinExistence type="predicted"/>
<dbReference type="PROSITE" id="PS50188">
    <property type="entry name" value="B302_SPRY"/>
    <property type="match status" value="1"/>
</dbReference>
<sequence>MYCIYRCLGWSGTAIGDNENSLLDQPKVVLDTSRMGSDAVIVKNGLRICGTGAALANTAIVQDKAYFEVKLQSTGIWGIGLAVGNIDVNKVPLGEDVYSWVLRHDGHLCHNKITIHDTKYKPAEGDVVGVSYDHVEMNCYVNGKSLNFPIPGIKGTVFPVLYVDESAILDVQFTDLSHQPSGYSQIMVDRQIF</sequence>
<evidence type="ECO:0000256" key="1">
    <source>
        <dbReference type="ARBA" id="ARBA00021772"/>
    </source>
</evidence>
<organism evidence="3 4">
    <name type="scientific">Clavelina lepadiformis</name>
    <name type="common">Light-bulb sea squirt</name>
    <name type="synonym">Ascidia lepadiformis</name>
    <dbReference type="NCBI Taxonomy" id="159417"/>
    <lineage>
        <taxon>Eukaryota</taxon>
        <taxon>Metazoa</taxon>
        <taxon>Chordata</taxon>
        <taxon>Tunicata</taxon>
        <taxon>Ascidiacea</taxon>
        <taxon>Aplousobranchia</taxon>
        <taxon>Clavelinidae</taxon>
        <taxon>Clavelina</taxon>
    </lineage>
</organism>
<evidence type="ECO:0000313" key="3">
    <source>
        <dbReference type="EMBL" id="CAK8676792.1"/>
    </source>
</evidence>
<dbReference type="InterPro" id="IPR003877">
    <property type="entry name" value="SPRY_dom"/>
</dbReference>
<dbReference type="InterPro" id="IPR013320">
    <property type="entry name" value="ConA-like_dom_sf"/>
</dbReference>
<dbReference type="EMBL" id="CAWYQH010000035">
    <property type="protein sequence ID" value="CAK8676792.1"/>
    <property type="molecule type" value="Genomic_DNA"/>
</dbReference>
<evidence type="ECO:0000313" key="4">
    <source>
        <dbReference type="Proteomes" id="UP001642483"/>
    </source>
</evidence>
<feature type="domain" description="B30.2/SPRY" evidence="2">
    <location>
        <begin position="1"/>
        <end position="178"/>
    </location>
</feature>
<dbReference type="Pfam" id="PF00622">
    <property type="entry name" value="SPRY"/>
    <property type="match status" value="1"/>
</dbReference>
<dbReference type="SUPFAM" id="SSF49899">
    <property type="entry name" value="Concanavalin A-like lectins/glucanases"/>
    <property type="match status" value="1"/>
</dbReference>